<dbReference type="Proteomes" id="UP000256304">
    <property type="component" value="Unassembled WGS sequence"/>
</dbReference>
<proteinExistence type="predicted"/>
<evidence type="ECO:0000256" key="6">
    <source>
        <dbReference type="SAM" id="Phobius"/>
    </source>
</evidence>
<keyword evidence="5 6" id="KW-0472">Membrane</keyword>
<accession>A0A3D9R087</accession>
<dbReference type="GO" id="GO:0015293">
    <property type="term" value="F:symporter activity"/>
    <property type="evidence" value="ECO:0007669"/>
    <property type="project" value="InterPro"/>
</dbReference>
<feature type="domain" description="Major facilitator superfamily (MFS) profile" evidence="7">
    <location>
        <begin position="24"/>
        <end position="225"/>
    </location>
</feature>
<feature type="transmembrane region" description="Helical" evidence="6">
    <location>
        <begin position="30"/>
        <end position="54"/>
    </location>
</feature>
<comment type="caution">
    <text evidence="8">The sequence shown here is derived from an EMBL/GenBank/DDBJ whole genome shotgun (WGS) entry which is preliminary data.</text>
</comment>
<organism evidence="8 9">
    <name type="scientific">Paenibacillus taihuensis</name>
    <dbReference type="NCBI Taxonomy" id="1156355"/>
    <lineage>
        <taxon>Bacteria</taxon>
        <taxon>Bacillati</taxon>
        <taxon>Bacillota</taxon>
        <taxon>Bacilli</taxon>
        <taxon>Bacillales</taxon>
        <taxon>Paenibacillaceae</taxon>
        <taxon>Paenibacillus</taxon>
    </lineage>
</organism>
<dbReference type="Gene3D" id="1.20.1250.20">
    <property type="entry name" value="MFS general substrate transporter like domains"/>
    <property type="match status" value="1"/>
</dbReference>
<evidence type="ECO:0000313" key="8">
    <source>
        <dbReference type="EMBL" id="REE66652.1"/>
    </source>
</evidence>
<evidence type="ECO:0000256" key="2">
    <source>
        <dbReference type="ARBA" id="ARBA00022448"/>
    </source>
</evidence>
<dbReference type="GO" id="GO:0005886">
    <property type="term" value="C:plasma membrane"/>
    <property type="evidence" value="ECO:0007669"/>
    <property type="project" value="UniProtKB-SubCell"/>
</dbReference>
<evidence type="ECO:0000256" key="1">
    <source>
        <dbReference type="ARBA" id="ARBA00004651"/>
    </source>
</evidence>
<evidence type="ECO:0000313" key="9">
    <source>
        <dbReference type="Proteomes" id="UP000256304"/>
    </source>
</evidence>
<dbReference type="PROSITE" id="PS50850">
    <property type="entry name" value="MFS"/>
    <property type="match status" value="1"/>
</dbReference>
<evidence type="ECO:0000256" key="4">
    <source>
        <dbReference type="ARBA" id="ARBA00022989"/>
    </source>
</evidence>
<evidence type="ECO:0000259" key="7">
    <source>
        <dbReference type="PROSITE" id="PS50850"/>
    </source>
</evidence>
<dbReference type="EMBL" id="QTTN01000049">
    <property type="protein sequence ID" value="REE66652.1"/>
    <property type="molecule type" value="Genomic_DNA"/>
</dbReference>
<sequence>MGLACGERRVRNPRRQVFPYGTKIRLREKIGYGFGELASNLVFTAMTTFLTYFYTDVAGVAAATVGTILLISRILDGVIDIGMGVAMDKTKSKRGKARLWLLWMAIPFAISAVLLFTMPDLGTTGKIIYIFITYNLVNIIYTSINMPCGALNSLITQNQYERSILNIFRMLMAMIGAIVVSTVTTPIVEALGDGRQGWQYTFMIYGAIAAVLFFITFRSTKAVPQ</sequence>
<keyword evidence="2" id="KW-0813">Transport</keyword>
<feature type="transmembrane region" description="Helical" evidence="6">
    <location>
        <begin position="128"/>
        <end position="155"/>
    </location>
</feature>
<dbReference type="InterPro" id="IPR039672">
    <property type="entry name" value="MFS_2"/>
</dbReference>
<evidence type="ECO:0000256" key="5">
    <source>
        <dbReference type="ARBA" id="ARBA00023136"/>
    </source>
</evidence>
<dbReference type="PANTHER" id="PTHR11328:SF24">
    <property type="entry name" value="MAJOR FACILITATOR SUPERFAMILY (MFS) PROFILE DOMAIN-CONTAINING PROTEIN"/>
    <property type="match status" value="1"/>
</dbReference>
<dbReference type="GO" id="GO:0008643">
    <property type="term" value="P:carbohydrate transport"/>
    <property type="evidence" value="ECO:0007669"/>
    <property type="project" value="InterPro"/>
</dbReference>
<feature type="transmembrane region" description="Helical" evidence="6">
    <location>
        <begin position="60"/>
        <end position="87"/>
    </location>
</feature>
<feature type="transmembrane region" description="Helical" evidence="6">
    <location>
        <begin position="167"/>
        <end position="188"/>
    </location>
</feature>
<protein>
    <submittedName>
        <fullName evidence="8">GPH family glycoside/pentoside/hexuronide:cation symporter</fullName>
    </submittedName>
</protein>
<keyword evidence="3 6" id="KW-0812">Transmembrane</keyword>
<dbReference type="SUPFAM" id="SSF103473">
    <property type="entry name" value="MFS general substrate transporter"/>
    <property type="match status" value="1"/>
</dbReference>
<dbReference type="AlphaFoldDB" id="A0A3D9R087"/>
<name>A0A3D9R087_9BACL</name>
<dbReference type="Pfam" id="PF13347">
    <property type="entry name" value="MFS_2"/>
    <property type="match status" value="1"/>
</dbReference>
<comment type="subcellular location">
    <subcellularLocation>
        <location evidence="1">Cell membrane</location>
        <topology evidence="1">Multi-pass membrane protein</topology>
    </subcellularLocation>
</comment>
<feature type="transmembrane region" description="Helical" evidence="6">
    <location>
        <begin position="200"/>
        <end position="217"/>
    </location>
</feature>
<reference evidence="8 9" key="1">
    <citation type="submission" date="2018-08" db="EMBL/GenBank/DDBJ databases">
        <title>Genomic Encyclopedia of Type Strains, Phase III (KMG-III): the genomes of soil and plant-associated and newly described type strains.</title>
        <authorList>
            <person name="Whitman W."/>
        </authorList>
    </citation>
    <scope>NUCLEOTIDE SEQUENCE [LARGE SCALE GENOMIC DNA]</scope>
    <source>
        <strain evidence="8 9">CGMCC 1.10966</strain>
    </source>
</reference>
<gene>
    <name evidence="8" type="ORF">A8990_14920</name>
</gene>
<dbReference type="InterPro" id="IPR020846">
    <property type="entry name" value="MFS_dom"/>
</dbReference>
<keyword evidence="9" id="KW-1185">Reference proteome</keyword>
<keyword evidence="4 6" id="KW-1133">Transmembrane helix</keyword>
<dbReference type="PANTHER" id="PTHR11328">
    <property type="entry name" value="MAJOR FACILITATOR SUPERFAMILY DOMAIN-CONTAINING PROTEIN"/>
    <property type="match status" value="1"/>
</dbReference>
<feature type="transmembrane region" description="Helical" evidence="6">
    <location>
        <begin position="99"/>
        <end position="116"/>
    </location>
</feature>
<dbReference type="InterPro" id="IPR036259">
    <property type="entry name" value="MFS_trans_sf"/>
</dbReference>
<evidence type="ECO:0000256" key="3">
    <source>
        <dbReference type="ARBA" id="ARBA00022692"/>
    </source>
</evidence>